<comment type="caution">
    <text evidence="2">The sequence shown here is derived from an EMBL/GenBank/DDBJ whole genome shotgun (WGS) entry which is preliminary data.</text>
</comment>
<dbReference type="InterPro" id="IPR018392">
    <property type="entry name" value="LysM"/>
</dbReference>
<keyword evidence="3" id="KW-1185">Reference proteome</keyword>
<dbReference type="Pfam" id="PF01476">
    <property type="entry name" value="LysM"/>
    <property type="match status" value="1"/>
</dbReference>
<evidence type="ECO:0000313" key="2">
    <source>
        <dbReference type="EMBL" id="MST31400.1"/>
    </source>
</evidence>
<dbReference type="EMBL" id="WJHE01000060">
    <property type="protein sequence ID" value="MST31400.1"/>
    <property type="molecule type" value="Genomic_DNA"/>
</dbReference>
<name>A0ABW9QPI7_9ACTN</name>
<organism evidence="2 3">
    <name type="scientific">Acidiferrimicrobium australe</name>
    <dbReference type="NCBI Taxonomy" id="2664430"/>
    <lineage>
        <taxon>Bacteria</taxon>
        <taxon>Bacillati</taxon>
        <taxon>Actinomycetota</taxon>
        <taxon>Acidimicrobiia</taxon>
        <taxon>Acidimicrobiales</taxon>
        <taxon>Acidimicrobiaceae</taxon>
        <taxon>Acidiferrimicrobium</taxon>
    </lineage>
</organism>
<dbReference type="Proteomes" id="UP000437736">
    <property type="component" value="Unassembled WGS sequence"/>
</dbReference>
<gene>
    <name evidence="2" type="ORF">GHK86_01460</name>
</gene>
<protein>
    <submittedName>
        <fullName evidence="2">LysM peptidoglycan-binding domain-containing protein</fullName>
    </submittedName>
</protein>
<evidence type="ECO:0000259" key="1">
    <source>
        <dbReference type="Pfam" id="PF01476"/>
    </source>
</evidence>
<feature type="non-terminal residue" evidence="2">
    <location>
        <position position="1"/>
    </location>
</feature>
<dbReference type="CDD" id="cd00118">
    <property type="entry name" value="LysM"/>
    <property type="match status" value="1"/>
</dbReference>
<accession>A0ABW9QPI7</accession>
<proteinExistence type="predicted"/>
<dbReference type="InterPro" id="IPR036779">
    <property type="entry name" value="LysM_dom_sf"/>
</dbReference>
<evidence type="ECO:0000313" key="3">
    <source>
        <dbReference type="Proteomes" id="UP000437736"/>
    </source>
</evidence>
<dbReference type="Gene3D" id="3.10.350.10">
    <property type="entry name" value="LysM domain"/>
    <property type="match status" value="1"/>
</dbReference>
<sequence length="75" mass="7883">VLLALAGIRALVGAPTGPAMRPIAAQVVVVRPGQTLWSIAVAHDPPHTPLLAFLDRLEAETHGRPLQVGQQLVLP</sequence>
<reference evidence="2 3" key="1">
    <citation type="submission" date="2019-11" db="EMBL/GenBank/DDBJ databases">
        <title>Acidiferrimicrobium australis gen. nov., sp. nov., an acidophilic and obligately heterotrophic, member of the Actinobacteria that catalyses dissimilatory oxido- reduction of iron isolated from metal-rich acidic water in Chile.</title>
        <authorList>
            <person name="Gonzalez D."/>
            <person name="Huber K."/>
            <person name="Hedrich S."/>
            <person name="Rojas-Villalobos C."/>
            <person name="Quatrini R."/>
            <person name="Dinamarca M.A."/>
            <person name="Schwarz A."/>
            <person name="Canales C."/>
            <person name="Nancucheo I."/>
        </authorList>
    </citation>
    <scope>NUCLEOTIDE SEQUENCE [LARGE SCALE GENOMIC DNA]</scope>
    <source>
        <strain evidence="2 3">USS-CCA1</strain>
    </source>
</reference>
<feature type="domain" description="LysM" evidence="1">
    <location>
        <begin position="29"/>
        <end position="75"/>
    </location>
</feature>